<reference evidence="1 2" key="1">
    <citation type="submission" date="2023-05" db="EMBL/GenBank/DDBJ databases">
        <title>B98-5 Cell Line De Novo Hybrid Assembly: An Optical Mapping Approach.</title>
        <authorList>
            <person name="Kananen K."/>
            <person name="Auerbach J.A."/>
            <person name="Kautto E."/>
            <person name="Blachly J.S."/>
        </authorList>
    </citation>
    <scope>NUCLEOTIDE SEQUENCE [LARGE SCALE GENOMIC DNA]</scope>
    <source>
        <strain evidence="1">B95-8</strain>
        <tissue evidence="1">Cell line</tissue>
    </source>
</reference>
<accession>A0ABQ9U7S4</accession>
<dbReference type="EMBL" id="JASSZA010000015">
    <property type="protein sequence ID" value="KAK2093103.1"/>
    <property type="molecule type" value="Genomic_DNA"/>
</dbReference>
<name>A0ABQ9U7S4_SAGOE</name>
<keyword evidence="2" id="KW-1185">Reference proteome</keyword>
<organism evidence="1 2">
    <name type="scientific">Saguinus oedipus</name>
    <name type="common">Cotton-top tamarin</name>
    <name type="synonym">Oedipomidas oedipus</name>
    <dbReference type="NCBI Taxonomy" id="9490"/>
    <lineage>
        <taxon>Eukaryota</taxon>
        <taxon>Metazoa</taxon>
        <taxon>Chordata</taxon>
        <taxon>Craniata</taxon>
        <taxon>Vertebrata</taxon>
        <taxon>Euteleostomi</taxon>
        <taxon>Mammalia</taxon>
        <taxon>Eutheria</taxon>
        <taxon>Euarchontoglires</taxon>
        <taxon>Primates</taxon>
        <taxon>Haplorrhini</taxon>
        <taxon>Platyrrhini</taxon>
        <taxon>Cebidae</taxon>
        <taxon>Callitrichinae</taxon>
        <taxon>Saguinus</taxon>
    </lineage>
</organism>
<dbReference type="InterPro" id="IPR048484">
    <property type="entry name" value="LOC400499-like"/>
</dbReference>
<comment type="caution">
    <text evidence="1">The sequence shown here is derived from an EMBL/GenBank/DDBJ whole genome shotgun (WGS) entry which is preliminary data.</text>
</comment>
<protein>
    <submittedName>
        <fullName evidence="1">Uncharacterized protein</fullName>
    </submittedName>
</protein>
<dbReference type="Proteomes" id="UP001266305">
    <property type="component" value="Unassembled WGS sequence"/>
</dbReference>
<proteinExistence type="predicted"/>
<evidence type="ECO:0000313" key="2">
    <source>
        <dbReference type="Proteomes" id="UP001266305"/>
    </source>
</evidence>
<evidence type="ECO:0000313" key="1">
    <source>
        <dbReference type="EMBL" id="KAK2093103.1"/>
    </source>
</evidence>
<dbReference type="PANTHER" id="PTHR37860">
    <property type="entry name" value="AGAP008810-PA"/>
    <property type="match status" value="1"/>
</dbReference>
<gene>
    <name evidence="1" type="ORF">P7K49_029632</name>
</gene>
<dbReference type="Pfam" id="PF21013">
    <property type="entry name" value="LOC400499"/>
    <property type="match status" value="2"/>
</dbReference>
<dbReference type="PANTHER" id="PTHR37860:SF2">
    <property type="entry name" value="VITELLOGENIN DOMAIN-CONTAINING PROTEIN"/>
    <property type="match status" value="1"/>
</dbReference>
<sequence>MLGNAWTLKDLVVSVACRSQGPNRKGKIQVYTPATTYIWESSARPPAHTCSAATEISFCLDLAAAPEDRGVSDGSGDWCPGPASGPAVGGRAGGAEERQDINLILQETFMADRRHQRSSPETRVVLNGQEETLQTVVLGYQARHPHVSGSRVQLGRGL</sequence>